<dbReference type="Gene3D" id="1.10.720.40">
    <property type="match status" value="1"/>
</dbReference>
<evidence type="ECO:0000259" key="3">
    <source>
        <dbReference type="PROSITE" id="PS50954"/>
    </source>
</evidence>
<feature type="region of interest" description="Disordered" evidence="1">
    <location>
        <begin position="88"/>
        <end position="107"/>
    </location>
</feature>
<feature type="compositionally biased region" description="Polar residues" evidence="1">
    <location>
        <begin position="158"/>
        <end position="192"/>
    </location>
</feature>
<accession>A0A816L5H9</accession>
<dbReference type="FunFam" id="1.10.720.40:FF:000001">
    <property type="entry name" value="LEM domain containing 2, isoform CRA_a"/>
    <property type="match status" value="1"/>
</dbReference>
<dbReference type="PANTHER" id="PTHR12019:SF9">
    <property type="entry name" value="THYMOPOIETIN"/>
    <property type="match status" value="1"/>
</dbReference>
<dbReference type="InterPro" id="IPR051656">
    <property type="entry name" value="LEM_domain"/>
</dbReference>
<dbReference type="CDD" id="cd12934">
    <property type="entry name" value="LEM"/>
    <property type="match status" value="1"/>
</dbReference>
<feature type="region of interest" description="Disordered" evidence="1">
    <location>
        <begin position="114"/>
        <end position="135"/>
    </location>
</feature>
<name>A0A816L5H9_9BILA</name>
<comment type="caution">
    <text evidence="4">The sequence shown here is derived from an EMBL/GenBank/DDBJ whole genome shotgun (WGS) entry which is preliminary data.</text>
</comment>
<evidence type="ECO:0000313" key="4">
    <source>
        <dbReference type="EMBL" id="CAF1936534.1"/>
    </source>
</evidence>
<evidence type="ECO:0000256" key="1">
    <source>
        <dbReference type="SAM" id="MobiDB-lite"/>
    </source>
</evidence>
<feature type="region of interest" description="Disordered" evidence="1">
    <location>
        <begin position="153"/>
        <end position="199"/>
    </location>
</feature>
<keyword evidence="2" id="KW-0472">Membrane</keyword>
<keyword evidence="2" id="KW-1133">Transmembrane helix</keyword>
<gene>
    <name evidence="4" type="ORF">WKI299_LOCUS1559</name>
</gene>
<dbReference type="PROSITE" id="PS50954">
    <property type="entry name" value="LEM"/>
    <property type="match status" value="1"/>
</dbReference>
<dbReference type="EMBL" id="CAJNRF010000091">
    <property type="protein sequence ID" value="CAF1936534.1"/>
    <property type="molecule type" value="Genomic_DNA"/>
</dbReference>
<feature type="transmembrane region" description="Helical" evidence="2">
    <location>
        <begin position="304"/>
        <end position="325"/>
    </location>
</feature>
<keyword evidence="2" id="KW-0812">Transmembrane</keyword>
<dbReference type="Proteomes" id="UP000663856">
    <property type="component" value="Unassembled WGS sequence"/>
</dbReference>
<dbReference type="SMART" id="SM00540">
    <property type="entry name" value="LEM"/>
    <property type="match status" value="1"/>
</dbReference>
<evidence type="ECO:0000256" key="2">
    <source>
        <dbReference type="SAM" id="Phobius"/>
    </source>
</evidence>
<protein>
    <recommendedName>
        <fullName evidence="3">LEM domain-containing protein</fullName>
    </recommendedName>
</protein>
<dbReference type="InterPro" id="IPR003887">
    <property type="entry name" value="LEM_dom"/>
</dbReference>
<dbReference type="AlphaFoldDB" id="A0A816L5H9"/>
<feature type="domain" description="LEM" evidence="3">
    <location>
        <begin position="42"/>
        <end position="86"/>
    </location>
</feature>
<proteinExistence type="predicted"/>
<dbReference type="InterPro" id="IPR011015">
    <property type="entry name" value="LEM/LEM-like_dom_sf"/>
</dbReference>
<evidence type="ECO:0000313" key="5">
    <source>
        <dbReference type="Proteomes" id="UP000663856"/>
    </source>
</evidence>
<dbReference type="SUPFAM" id="SSF63451">
    <property type="entry name" value="LEM domain"/>
    <property type="match status" value="1"/>
</dbReference>
<sequence>MSNKTELQRKLKDIGYELGPFASKDTLSNVLRLHLSASENKGVDVAKLSDLTLRKNLTENGLVVGPVTNHTRAIYQRKLLEILTNETSEGKEDEMDNDIPIPITPPRATRSSIARIGDNEIASPPGRSYADDSREPRIELTRIDFNEKNKHTLPSFYPNVSSTKTKSDQTITHTYSPQRSSTKPESRNSTASYGLRNPYDFQNDDPIIIRHEHKATPFRTSTISTSETISANTNRYTKPLDLPSTTRNELNEIRSRILSNKIEDKETPIIKDSMPKKNTFTNQLENTKSSNVEKLDAAAKNGGTFLYGGITIAVALIVFILYLWLEK</sequence>
<dbReference type="Pfam" id="PF03020">
    <property type="entry name" value="LEM"/>
    <property type="match status" value="1"/>
</dbReference>
<reference evidence="4" key="1">
    <citation type="submission" date="2021-02" db="EMBL/GenBank/DDBJ databases">
        <authorList>
            <person name="Nowell W R."/>
        </authorList>
    </citation>
    <scope>NUCLEOTIDE SEQUENCE</scope>
</reference>
<dbReference type="PANTHER" id="PTHR12019">
    <property type="entry name" value="LAMINA-ASSOCIATED POLYPEPTIDE THYMOPOIETIN"/>
    <property type="match status" value="1"/>
</dbReference>
<organism evidence="4 5">
    <name type="scientific">Rotaria magnacalcarata</name>
    <dbReference type="NCBI Taxonomy" id="392030"/>
    <lineage>
        <taxon>Eukaryota</taxon>
        <taxon>Metazoa</taxon>
        <taxon>Spiralia</taxon>
        <taxon>Gnathifera</taxon>
        <taxon>Rotifera</taxon>
        <taxon>Eurotatoria</taxon>
        <taxon>Bdelloidea</taxon>
        <taxon>Philodinida</taxon>
        <taxon>Philodinidae</taxon>
        <taxon>Rotaria</taxon>
    </lineage>
</organism>